<evidence type="ECO:0000313" key="2">
    <source>
        <dbReference type="EMBL" id="KTC66275.1"/>
    </source>
</evidence>
<evidence type="ECO:0000313" key="5">
    <source>
        <dbReference type="Proteomes" id="UP000281170"/>
    </source>
</evidence>
<organism evidence="2 4">
    <name type="scientific">Legionella adelaidensis</name>
    <dbReference type="NCBI Taxonomy" id="45056"/>
    <lineage>
        <taxon>Bacteria</taxon>
        <taxon>Pseudomonadati</taxon>
        <taxon>Pseudomonadota</taxon>
        <taxon>Gammaproteobacteria</taxon>
        <taxon>Legionellales</taxon>
        <taxon>Legionellaceae</taxon>
        <taxon>Legionella</taxon>
    </lineage>
</organism>
<protein>
    <submittedName>
        <fullName evidence="2">Uncharacterized protein</fullName>
    </submittedName>
</protein>
<dbReference type="OrthoDB" id="3858748at2"/>
<reference evidence="2 4" key="1">
    <citation type="submission" date="2015-11" db="EMBL/GenBank/DDBJ databases">
        <title>Identification of large and diverse effector repertoires of 38 Legionella species.</title>
        <authorList>
            <person name="Burstein D."/>
            <person name="Amaro F."/>
            <person name="Zusman T."/>
            <person name="Lifshitz Z."/>
            <person name="Cohen O."/>
            <person name="Gilbert J.A."/>
            <person name="Pupko T."/>
            <person name="Shuman H.A."/>
            <person name="Segal G."/>
        </authorList>
    </citation>
    <scope>NUCLEOTIDE SEQUENCE [LARGE SCALE GENOMIC DNA]</scope>
    <source>
        <strain evidence="2 4">1762-AUS-E</strain>
    </source>
</reference>
<keyword evidence="4" id="KW-1185">Reference proteome</keyword>
<dbReference type="AlphaFoldDB" id="A0A0W0R5C2"/>
<sequence length="822" mass="94223">MPKSNNENQDTELDNIIQEFNTQLALNDSLRKHAMSVESLERKIRSLDRQIAAIETSNFTEVEERIEDAQALILKITTLQETLQSHNNISDLLEAGGLLSLREKYFPQLVSLFHRADDICKSKTSAKQSSPLSEQKQAASVISKLTLFQQAYKVKSAYSAINLGLKYKKAEFPEYLHKSTEDIHADLAAKMHNEVRSMRRDIQRIKKSGRKPAQIEKDLQQIKIPSLNPIKKLSQRNLRAIKKALSVDLERLITTGKLPATARNSFGLLPDEIDLFGALLNLPYKLQHGTNHFSDIARTGRLDSLTEIQRHRPEYSSPFSTPGNLQELGNGGFIFFRCFVDGVNSDQTRYGNTRIITDLSLLREIGWVSLHDQLVPFSSHNRQQTLYEGKRLLFKATPADVHNKAHKHKSADGIRYTYRVAPITTYQAGTKDTQKAFGTTIATSEETIKFTEEIFYGPDILPGIALSLIHRLRKLNACGFRQKLLNDFSKASDMDKIMLLGKVVKDFYRIEGKYPLGLPFEYSATSQRAFFRPVAGSDPHRRKEDCHLMIENPEGDGRQNIDLSVNTENAKQAFFSEKLLETENQIAVLQKQVGRTNKEEDIKTLAIYRQRKRDLEEKLQVFAEKTEEYLQKIEEACPDQDITWVRKRSYEFLKLLAMHFVPFFDGDTITIDDFKTISLQKLALLAHETWVDLLEMDETLWPTLLLFSSEELEGMAGGNVTLAIDDRGYRLEELRALFNKDEEIYSYATCDDLYDLIIQLAPHIPEKLFRFIEDTGEDIDWEEITDSLDGMERMLFEMNLRDYFEGSQESENSSDDAFSYIS</sequence>
<keyword evidence="1" id="KW-0175">Coiled coil</keyword>
<feature type="coiled-coil region" evidence="1">
    <location>
        <begin position="579"/>
        <end position="632"/>
    </location>
</feature>
<accession>A0A0W0R5C2</accession>
<dbReference type="PATRIC" id="fig|45056.6.peg.967"/>
<dbReference type="Proteomes" id="UP000054859">
    <property type="component" value="Unassembled WGS sequence"/>
</dbReference>
<evidence type="ECO:0000313" key="4">
    <source>
        <dbReference type="Proteomes" id="UP000054859"/>
    </source>
</evidence>
<dbReference type="EMBL" id="LR134418">
    <property type="protein sequence ID" value="VEH84871.1"/>
    <property type="molecule type" value="Genomic_DNA"/>
</dbReference>
<feature type="coiled-coil region" evidence="1">
    <location>
        <begin position="30"/>
        <end position="57"/>
    </location>
</feature>
<evidence type="ECO:0000256" key="1">
    <source>
        <dbReference type="SAM" id="Coils"/>
    </source>
</evidence>
<keyword evidence="3" id="KW-0614">Plasmid</keyword>
<proteinExistence type="predicted"/>
<gene>
    <name evidence="2" type="ORF">Lade_0933</name>
    <name evidence="3" type="ORF">NCTC12735_00491</name>
</gene>
<name>A0A0W0R5C2_9GAMM</name>
<dbReference type="Proteomes" id="UP000281170">
    <property type="component" value="Plasmid 9"/>
</dbReference>
<dbReference type="STRING" id="45056.Lade_0933"/>
<dbReference type="EMBL" id="LNKA01000001">
    <property type="protein sequence ID" value="KTC66275.1"/>
    <property type="molecule type" value="Genomic_DNA"/>
</dbReference>
<reference evidence="3 5" key="2">
    <citation type="submission" date="2018-12" db="EMBL/GenBank/DDBJ databases">
        <authorList>
            <consortium name="Pathogen Informatics"/>
        </authorList>
    </citation>
    <scope>NUCLEOTIDE SEQUENCE [LARGE SCALE GENOMIC DNA]</scope>
    <source>
        <strain evidence="3 5">NCTC12735</strain>
        <plasmid evidence="5">9</plasmid>
    </source>
</reference>
<dbReference type="RefSeq" id="WP_058461964.1">
    <property type="nucleotide sequence ID" value="NZ_CAAAHS010000002.1"/>
</dbReference>
<dbReference type="KEGG" id="ladl:NCTC12735_00491"/>
<evidence type="ECO:0000313" key="3">
    <source>
        <dbReference type="EMBL" id="VEH84871.1"/>
    </source>
</evidence>
<geneLocation type="plasmid" evidence="3 5">
    <name>9</name>
</geneLocation>